<keyword evidence="2" id="KW-1185">Reference proteome</keyword>
<name>A0A1G8JVM5_9BACI</name>
<sequence>MDIQNKVKGITDIDVLNKLIAKLYKAETEQQAVKVIDEFR</sequence>
<dbReference type="AlphaFoldDB" id="A0A1G8JVM5"/>
<proteinExistence type="predicted"/>
<accession>A0A1G8JVM5</accession>
<evidence type="ECO:0000313" key="1">
    <source>
        <dbReference type="EMBL" id="SDI35208.1"/>
    </source>
</evidence>
<dbReference type="Proteomes" id="UP000198853">
    <property type="component" value="Unassembled WGS sequence"/>
</dbReference>
<protein>
    <submittedName>
        <fullName evidence="1">Uncharacterized protein</fullName>
    </submittedName>
</protein>
<dbReference type="RefSeq" id="WP_281240983.1">
    <property type="nucleotide sequence ID" value="NZ_FNEN01000001.1"/>
</dbReference>
<evidence type="ECO:0000313" key="2">
    <source>
        <dbReference type="Proteomes" id="UP000198853"/>
    </source>
</evidence>
<gene>
    <name evidence="1" type="ORF">SAMN04488123_101417</name>
</gene>
<dbReference type="EMBL" id="FNEN01000001">
    <property type="protein sequence ID" value="SDI35208.1"/>
    <property type="molecule type" value="Genomic_DNA"/>
</dbReference>
<reference evidence="1 2" key="1">
    <citation type="submission" date="2016-10" db="EMBL/GenBank/DDBJ databases">
        <authorList>
            <person name="de Groot N.N."/>
        </authorList>
    </citation>
    <scope>NUCLEOTIDE SEQUENCE [LARGE SCALE GENOMIC DNA]</scope>
    <source>
        <strain evidence="1 2">DSM 21771</strain>
    </source>
</reference>
<organism evidence="1 2">
    <name type="scientific">Natribacillus halophilus</name>
    <dbReference type="NCBI Taxonomy" id="549003"/>
    <lineage>
        <taxon>Bacteria</taxon>
        <taxon>Bacillati</taxon>
        <taxon>Bacillota</taxon>
        <taxon>Bacilli</taxon>
        <taxon>Bacillales</taxon>
        <taxon>Bacillaceae</taxon>
        <taxon>Natribacillus</taxon>
    </lineage>
</organism>